<proteinExistence type="predicted"/>
<evidence type="ECO:0000313" key="1">
    <source>
        <dbReference type="EMBL" id="PIY71596.1"/>
    </source>
</evidence>
<evidence type="ECO:0000313" key="2">
    <source>
        <dbReference type="Proteomes" id="UP000229401"/>
    </source>
</evidence>
<gene>
    <name evidence="1" type="ORF">COY87_05420</name>
</gene>
<reference evidence="2" key="1">
    <citation type="submission" date="2017-09" db="EMBL/GenBank/DDBJ databases">
        <title>Depth-based differentiation of microbial function through sediment-hosted aquifers and enrichment of novel symbionts in the deep terrestrial subsurface.</title>
        <authorList>
            <person name="Probst A.J."/>
            <person name="Ladd B."/>
            <person name="Jarett J.K."/>
            <person name="Geller-Mcgrath D.E."/>
            <person name="Sieber C.M.K."/>
            <person name="Emerson J.B."/>
            <person name="Anantharaman K."/>
            <person name="Thomas B.C."/>
            <person name="Malmstrom R."/>
            <person name="Stieglmeier M."/>
            <person name="Klingl A."/>
            <person name="Woyke T."/>
            <person name="Ryan C.M."/>
            <person name="Banfield J.F."/>
        </authorList>
    </citation>
    <scope>NUCLEOTIDE SEQUENCE [LARGE SCALE GENOMIC DNA]</scope>
</reference>
<name>A0A2M7QHZ1_9BACT</name>
<sequence length="825" mass="93219">MKEYTPLFTEIKRDPRVDGKGLWNTIPLSPKDSELVHEWIDKRTILPDQLAAFNKGKKHPFNPLGYERERRSVVPTLKELRDVLSPEKNETTVFEDSEIYERTNIIDSALSYGEAKTAQDKDLICTEVVMQMVEDPNYCTTFFHTLAEYEAANQVRFGRLFQSFSNKVMHTIEHSPRPIQIYNQTPKENQEIKLSTLLEISWKALPQAQEDSMPVWLKKGQKESAKAARKIIGALIKSTTTQEEIVNLMYNLVTGGLSLKQEEITHFVYTIISYGQTDIFSPTSPHAGRYAAATLALDDATFAKRTLLDYASTLLSHLYGEETGNLTNEDAAIRGNPEFDRCLNLNTELLMRTAGVNVSEADHIQQVNLEAKMKFLEESSRPNLSDAADTKELNPDFSDFTQKLAYPANLVLTPCKLRCVYTDLLSAHLQHMGIIEQPIILLALPDGTMRNVERKSGPPKKYAEQILRLAYTHGDGKELKDAYIVKDVLTYIHPFPFSRTPLKEPIPSIPKFTLLPSTNPVEHYVRVDIGKYNFKIKVGPGGLYYPDGTPIDTTTLPDWITSIESFVAQQLIGTEQATLNNKQLINIALESVAPPLCSQKTEILHQTYLETLNSEQIAYGFSAGGDTVNFKTRHQTQIARASSITFNWGDNAAINVTLHIGQCIIPLCLDIHYHLTHRDGSLLEMDPNTLLFWETLISSQLVRLFSKNDDIVSSHGGQEKGTETKQRRPPKAHRVILQAGHRPTIQQSIATANSPYIRLRVFLNDVDVAMVRPQDLLIEYNKLCPRPDGRLYTFALPKHEGLIDYTPVQHSFRNSLDELRDALSD</sequence>
<protein>
    <submittedName>
        <fullName evidence="1">Uncharacterized protein</fullName>
    </submittedName>
</protein>
<dbReference type="Proteomes" id="UP000229401">
    <property type="component" value="Unassembled WGS sequence"/>
</dbReference>
<dbReference type="AlphaFoldDB" id="A0A2M7QHZ1"/>
<accession>A0A2M7QHZ1</accession>
<dbReference type="EMBL" id="PFLI01000184">
    <property type="protein sequence ID" value="PIY71596.1"/>
    <property type="molecule type" value="Genomic_DNA"/>
</dbReference>
<comment type="caution">
    <text evidence="1">The sequence shown here is derived from an EMBL/GenBank/DDBJ whole genome shotgun (WGS) entry which is preliminary data.</text>
</comment>
<organism evidence="1 2">
    <name type="scientific">Candidatus Roizmanbacteria bacterium CG_4_10_14_0_8_um_filter_33_9</name>
    <dbReference type="NCBI Taxonomy" id="1974826"/>
    <lineage>
        <taxon>Bacteria</taxon>
        <taxon>Candidatus Roizmaniibacteriota</taxon>
    </lineage>
</organism>